<sequence length="77" mass="8866">MRPPHYSKPLNAFVLNGLYFGVIWGVLMWFLFWSHSNVPPLLAMGSSILVGLLFGGFMNLYYRVSAHKHNLTPWDEL</sequence>
<accession>A0ABS9E736</accession>
<keyword evidence="1" id="KW-0812">Transmembrane</keyword>
<dbReference type="Pfam" id="PF19942">
    <property type="entry name" value="DUF6404"/>
    <property type="match status" value="1"/>
</dbReference>
<comment type="caution">
    <text evidence="2">The sequence shown here is derived from an EMBL/GenBank/DDBJ whole genome shotgun (WGS) entry which is preliminary data.</text>
</comment>
<feature type="transmembrane region" description="Helical" evidence="1">
    <location>
        <begin position="12"/>
        <end position="32"/>
    </location>
</feature>
<dbReference type="EMBL" id="JAKGTI010000001">
    <property type="protein sequence ID" value="MCF4098002.1"/>
    <property type="molecule type" value="Genomic_DNA"/>
</dbReference>
<reference evidence="2 3" key="1">
    <citation type="submission" date="2022-01" db="EMBL/GenBank/DDBJ databases">
        <title>Maritalea mediterranea sp. nov., isolated from marine plastic residues from the Malva-rosa beach (Valencia, Spain).</title>
        <authorList>
            <person name="Vidal-Verdu A."/>
            <person name="Molina-Menor E."/>
            <person name="Pascual J."/>
            <person name="Pereto J."/>
            <person name="Porcar M."/>
        </authorList>
    </citation>
    <scope>NUCLEOTIDE SEQUENCE [LARGE SCALE GENOMIC DNA]</scope>
    <source>
        <strain evidence="2 3">P4.10X</strain>
    </source>
</reference>
<organism evidence="2 3">
    <name type="scientific">Maritalea mediterranea</name>
    <dbReference type="NCBI Taxonomy" id="2909667"/>
    <lineage>
        <taxon>Bacteria</taxon>
        <taxon>Pseudomonadati</taxon>
        <taxon>Pseudomonadota</taxon>
        <taxon>Alphaproteobacteria</taxon>
        <taxon>Hyphomicrobiales</taxon>
        <taxon>Devosiaceae</taxon>
        <taxon>Maritalea</taxon>
    </lineage>
</organism>
<evidence type="ECO:0000256" key="1">
    <source>
        <dbReference type="SAM" id="Phobius"/>
    </source>
</evidence>
<dbReference type="Proteomes" id="UP001201217">
    <property type="component" value="Unassembled WGS sequence"/>
</dbReference>
<name>A0ABS9E736_9HYPH</name>
<protein>
    <submittedName>
        <fullName evidence="2">DUF6404 family protein</fullName>
    </submittedName>
</protein>
<evidence type="ECO:0000313" key="2">
    <source>
        <dbReference type="EMBL" id="MCF4098002.1"/>
    </source>
</evidence>
<proteinExistence type="predicted"/>
<keyword evidence="1" id="KW-1133">Transmembrane helix</keyword>
<gene>
    <name evidence="2" type="ORF">L1I42_05810</name>
</gene>
<evidence type="ECO:0000313" key="3">
    <source>
        <dbReference type="Proteomes" id="UP001201217"/>
    </source>
</evidence>
<dbReference type="InterPro" id="IPR045644">
    <property type="entry name" value="DUF6404"/>
</dbReference>
<keyword evidence="1" id="KW-0472">Membrane</keyword>
<keyword evidence="3" id="KW-1185">Reference proteome</keyword>
<feature type="transmembrane region" description="Helical" evidence="1">
    <location>
        <begin position="38"/>
        <end position="62"/>
    </location>
</feature>